<protein>
    <submittedName>
        <fullName evidence="1">Uncharacterized protein</fullName>
    </submittedName>
</protein>
<gene>
    <name evidence="1" type="ORF">AVEN_182077_1</name>
</gene>
<evidence type="ECO:0000313" key="1">
    <source>
        <dbReference type="EMBL" id="GBN63353.1"/>
    </source>
</evidence>
<accession>A0A4Y2QJ77</accession>
<dbReference type="Proteomes" id="UP000499080">
    <property type="component" value="Unassembled WGS sequence"/>
</dbReference>
<comment type="caution">
    <text evidence="1">The sequence shown here is derived from an EMBL/GenBank/DDBJ whole genome shotgun (WGS) entry which is preliminary data.</text>
</comment>
<proteinExistence type="predicted"/>
<sequence length="47" mass="5043">ALPGGAAYSVIVKTMSDICGSEMDALVEELPSYEESIASKEYEFHSS</sequence>
<evidence type="ECO:0000313" key="2">
    <source>
        <dbReference type="Proteomes" id="UP000499080"/>
    </source>
</evidence>
<name>A0A4Y2QJ77_ARAVE</name>
<keyword evidence="2" id="KW-1185">Reference proteome</keyword>
<dbReference type="AlphaFoldDB" id="A0A4Y2QJ77"/>
<feature type="non-terminal residue" evidence="1">
    <location>
        <position position="1"/>
    </location>
</feature>
<reference evidence="1 2" key="1">
    <citation type="journal article" date="2019" name="Sci. Rep.">
        <title>Orb-weaving spider Araneus ventricosus genome elucidates the spidroin gene catalogue.</title>
        <authorList>
            <person name="Kono N."/>
            <person name="Nakamura H."/>
            <person name="Ohtoshi R."/>
            <person name="Moran D.A.P."/>
            <person name="Shinohara A."/>
            <person name="Yoshida Y."/>
            <person name="Fujiwara M."/>
            <person name="Mori M."/>
            <person name="Tomita M."/>
            <person name="Arakawa K."/>
        </authorList>
    </citation>
    <scope>NUCLEOTIDE SEQUENCE [LARGE SCALE GENOMIC DNA]</scope>
</reference>
<organism evidence="1 2">
    <name type="scientific">Araneus ventricosus</name>
    <name type="common">Orbweaver spider</name>
    <name type="synonym">Epeira ventricosa</name>
    <dbReference type="NCBI Taxonomy" id="182803"/>
    <lineage>
        <taxon>Eukaryota</taxon>
        <taxon>Metazoa</taxon>
        <taxon>Ecdysozoa</taxon>
        <taxon>Arthropoda</taxon>
        <taxon>Chelicerata</taxon>
        <taxon>Arachnida</taxon>
        <taxon>Araneae</taxon>
        <taxon>Araneomorphae</taxon>
        <taxon>Entelegynae</taxon>
        <taxon>Araneoidea</taxon>
        <taxon>Araneidae</taxon>
        <taxon>Araneus</taxon>
    </lineage>
</organism>
<dbReference type="EMBL" id="BGPR01221449">
    <property type="protein sequence ID" value="GBN63353.1"/>
    <property type="molecule type" value="Genomic_DNA"/>
</dbReference>